<sequence>MSIGRIALRIATIEALRGNTSVEGNVLDSEIGSLDVAADESLRTNQEKPFISVYTDSAKADDLGTGRRLWINGLTELLIETGIAASMTETNQETGESTIIGGIPATDSAFELFLDVVDRETVAALMDPDNEWAELWRGLVTNVAKVERRRTADAETGTRMAAHQQCILCDILPDPVYGAPIAPTSLWQKLLDQMAAIKHPYLTNFRDLLGLEVVQLKSEKQRRRFGLTLDEARALCITPPLSAEIGEPSIAKVEAVETHG</sequence>
<evidence type="ECO:0000313" key="2">
    <source>
        <dbReference type="Proteomes" id="UP000215256"/>
    </source>
</evidence>
<reference evidence="1 2" key="1">
    <citation type="submission" date="2017-07" db="EMBL/GenBank/DDBJ databases">
        <title>Phylogenetic study on the rhizospheric bacterium Ochrobactrum sp. A44.</title>
        <authorList>
            <person name="Krzyzanowska D.M."/>
            <person name="Ossowicki A."/>
            <person name="Rajewska M."/>
            <person name="Maciag T."/>
            <person name="Kaczynski Z."/>
            <person name="Czerwicka M."/>
            <person name="Jafra S."/>
        </authorList>
    </citation>
    <scope>NUCLEOTIDE SEQUENCE [LARGE SCALE GENOMIC DNA]</scope>
    <source>
        <strain evidence="1 2">A44</strain>
    </source>
</reference>
<name>A0A248UFH7_9HYPH</name>
<organism evidence="1 2">
    <name type="scientific">Ochrobactrum quorumnocens</name>
    <dbReference type="NCBI Taxonomy" id="271865"/>
    <lineage>
        <taxon>Bacteria</taxon>
        <taxon>Pseudomonadati</taxon>
        <taxon>Pseudomonadota</taxon>
        <taxon>Alphaproteobacteria</taxon>
        <taxon>Hyphomicrobiales</taxon>
        <taxon>Brucellaceae</taxon>
        <taxon>Brucella/Ochrobactrum group</taxon>
        <taxon>Ochrobactrum</taxon>
    </lineage>
</organism>
<dbReference type="OrthoDB" id="7841151at2"/>
<gene>
    <name evidence="1" type="ORF">CES85_1654</name>
</gene>
<accession>A0A248UFH7</accession>
<protein>
    <submittedName>
        <fullName evidence="1">Uncharacterized protein</fullName>
    </submittedName>
</protein>
<dbReference type="EMBL" id="CP022604">
    <property type="protein sequence ID" value="ASV85161.1"/>
    <property type="molecule type" value="Genomic_DNA"/>
</dbReference>
<proteinExistence type="predicted"/>
<evidence type="ECO:0000313" key="1">
    <source>
        <dbReference type="EMBL" id="ASV85161.1"/>
    </source>
</evidence>
<dbReference type="Proteomes" id="UP000215256">
    <property type="component" value="Chromosome 1"/>
</dbReference>
<dbReference type="AlphaFoldDB" id="A0A248UFH7"/>
<dbReference type="RefSeq" id="WP_095447028.1">
    <property type="nucleotide sequence ID" value="NZ_CP022604.1"/>
</dbReference>
<dbReference type="KEGG" id="och:CES85_1654"/>